<name>A0A7V8VH71_9BACT</name>
<feature type="compositionally biased region" description="Low complexity" evidence="1">
    <location>
        <begin position="114"/>
        <end position="123"/>
    </location>
</feature>
<keyword evidence="2" id="KW-0378">Hydrolase</keyword>
<accession>A0A7V8VH71</accession>
<dbReference type="Pfam" id="PF13620">
    <property type="entry name" value="CarboxypepD_reg"/>
    <property type="match status" value="1"/>
</dbReference>
<protein>
    <submittedName>
        <fullName evidence="2">Carboxypeptidase regulatory-like domain-containing protein</fullName>
    </submittedName>
</protein>
<organism evidence="2 3">
    <name type="scientific">Thermogemmata fonticola</name>
    <dbReference type="NCBI Taxonomy" id="2755323"/>
    <lineage>
        <taxon>Bacteria</taxon>
        <taxon>Pseudomonadati</taxon>
        <taxon>Planctomycetota</taxon>
        <taxon>Planctomycetia</taxon>
        <taxon>Gemmatales</taxon>
        <taxon>Gemmataceae</taxon>
        <taxon>Thermogemmata</taxon>
    </lineage>
</organism>
<dbReference type="Proteomes" id="UP000542342">
    <property type="component" value="Unassembled WGS sequence"/>
</dbReference>
<keyword evidence="2" id="KW-0121">Carboxypeptidase</keyword>
<evidence type="ECO:0000313" key="2">
    <source>
        <dbReference type="EMBL" id="MBA2227881.1"/>
    </source>
</evidence>
<dbReference type="SUPFAM" id="SSF49452">
    <property type="entry name" value="Starch-binding domain-like"/>
    <property type="match status" value="1"/>
</dbReference>
<proteinExistence type="predicted"/>
<feature type="region of interest" description="Disordered" evidence="1">
    <location>
        <begin position="149"/>
        <end position="172"/>
    </location>
</feature>
<dbReference type="RefSeq" id="WP_194539746.1">
    <property type="nucleotide sequence ID" value="NZ_JACEFB010000021.1"/>
</dbReference>
<sequence length="172" mass="18135">MNARVGFSLSRGVVGAAVLALGILACSPPTGSVSGKVTYKGQPLKGGYVAFINSSGGQTFSAPIQEDGSYQIPKITGGSYKVTVETESLKPQGETKGVPFKSVSKEGPPKENLPPKLNLPGNPADYGYKMASPGAQMDRYVPIPRKYADPDQSGLKFDFRGGNQTYDINLSD</sequence>
<reference evidence="2 3" key="1">
    <citation type="submission" date="2020-07" db="EMBL/GenBank/DDBJ databases">
        <title>Thermogemmata thermophila gen. nov., sp. nov., a novel moderate thermophilic planctomycete from a Kamchatka hot spring.</title>
        <authorList>
            <person name="Elcheninov A.G."/>
            <person name="Podosokorskaya O.A."/>
            <person name="Kovaleva O.L."/>
            <person name="Novikov A."/>
            <person name="Bonch-Osmolovskaya E.A."/>
            <person name="Toshchakov S.V."/>
            <person name="Kublanov I.V."/>
        </authorList>
    </citation>
    <scope>NUCLEOTIDE SEQUENCE [LARGE SCALE GENOMIC DNA]</scope>
    <source>
        <strain evidence="2 3">2918</strain>
    </source>
</reference>
<keyword evidence="2" id="KW-0645">Protease</keyword>
<dbReference type="EMBL" id="JACEFB010000021">
    <property type="protein sequence ID" value="MBA2227881.1"/>
    <property type="molecule type" value="Genomic_DNA"/>
</dbReference>
<comment type="caution">
    <text evidence="2">The sequence shown here is derived from an EMBL/GenBank/DDBJ whole genome shotgun (WGS) entry which is preliminary data.</text>
</comment>
<evidence type="ECO:0000256" key="1">
    <source>
        <dbReference type="SAM" id="MobiDB-lite"/>
    </source>
</evidence>
<dbReference type="Gene3D" id="2.60.40.1120">
    <property type="entry name" value="Carboxypeptidase-like, regulatory domain"/>
    <property type="match status" value="1"/>
</dbReference>
<keyword evidence="3" id="KW-1185">Reference proteome</keyword>
<feature type="compositionally biased region" description="Polar residues" evidence="1">
    <location>
        <begin position="162"/>
        <end position="172"/>
    </location>
</feature>
<gene>
    <name evidence="2" type="ORF">H0921_17110</name>
</gene>
<dbReference type="InterPro" id="IPR013784">
    <property type="entry name" value="Carb-bd-like_fold"/>
</dbReference>
<evidence type="ECO:0000313" key="3">
    <source>
        <dbReference type="Proteomes" id="UP000542342"/>
    </source>
</evidence>
<feature type="region of interest" description="Disordered" evidence="1">
    <location>
        <begin position="87"/>
        <end position="131"/>
    </location>
</feature>
<dbReference type="GO" id="GO:0004180">
    <property type="term" value="F:carboxypeptidase activity"/>
    <property type="evidence" value="ECO:0007669"/>
    <property type="project" value="UniProtKB-KW"/>
</dbReference>
<dbReference type="GO" id="GO:0030246">
    <property type="term" value="F:carbohydrate binding"/>
    <property type="evidence" value="ECO:0007669"/>
    <property type="project" value="InterPro"/>
</dbReference>
<dbReference type="AlphaFoldDB" id="A0A7V8VH71"/>
<dbReference type="PROSITE" id="PS51257">
    <property type="entry name" value="PROKAR_LIPOPROTEIN"/>
    <property type="match status" value="1"/>
</dbReference>